<dbReference type="InterPro" id="IPR036721">
    <property type="entry name" value="RCK_C_sf"/>
</dbReference>
<dbReference type="InterPro" id="IPR050721">
    <property type="entry name" value="Trk_Ktr_HKT_K-transport"/>
</dbReference>
<evidence type="ECO:0000259" key="2">
    <source>
        <dbReference type="PROSITE" id="PS51202"/>
    </source>
</evidence>
<proteinExistence type="predicted"/>
<dbReference type="SUPFAM" id="SSF116726">
    <property type="entry name" value="TrkA C-terminal domain-like"/>
    <property type="match status" value="1"/>
</dbReference>
<dbReference type="EMBL" id="DWZA01000002">
    <property type="protein sequence ID" value="HJA69980.1"/>
    <property type="molecule type" value="Genomic_DNA"/>
</dbReference>
<reference evidence="3" key="1">
    <citation type="journal article" date="2021" name="PeerJ">
        <title>Extensive microbial diversity within the chicken gut microbiome revealed by metagenomics and culture.</title>
        <authorList>
            <person name="Gilroy R."/>
            <person name="Ravi A."/>
            <person name="Getino M."/>
            <person name="Pursley I."/>
            <person name="Horton D.L."/>
            <person name="Alikhan N.F."/>
            <person name="Baker D."/>
            <person name="Gharbi K."/>
            <person name="Hall N."/>
            <person name="Watson M."/>
            <person name="Adriaenssens E.M."/>
            <person name="Foster-Nyarko E."/>
            <person name="Jarju S."/>
            <person name="Secka A."/>
            <person name="Antonio M."/>
            <person name="Oren A."/>
            <person name="Chaudhuri R.R."/>
            <person name="La Ragione R."/>
            <person name="Hildebrand F."/>
            <person name="Pallen M.J."/>
        </authorList>
    </citation>
    <scope>NUCLEOTIDE SEQUENCE</scope>
    <source>
        <strain evidence="3">CHK178-16964</strain>
    </source>
</reference>
<dbReference type="AlphaFoldDB" id="A0A9D2HFT8"/>
<name>A0A9D2HFT8_9FIRM</name>
<protein>
    <submittedName>
        <fullName evidence="3">TrkA family potassium uptake protein</fullName>
    </submittedName>
</protein>
<dbReference type="GO" id="GO:0008324">
    <property type="term" value="F:monoatomic cation transmembrane transporter activity"/>
    <property type="evidence" value="ECO:0007669"/>
    <property type="project" value="InterPro"/>
</dbReference>
<accession>A0A9D2HFT8</accession>
<dbReference type="PROSITE" id="PS51201">
    <property type="entry name" value="RCK_N"/>
    <property type="match status" value="1"/>
</dbReference>
<reference evidence="3" key="2">
    <citation type="submission" date="2021-04" db="EMBL/GenBank/DDBJ databases">
        <authorList>
            <person name="Gilroy R."/>
        </authorList>
    </citation>
    <scope>NUCLEOTIDE SEQUENCE</scope>
    <source>
        <strain evidence="3">CHK178-16964</strain>
    </source>
</reference>
<dbReference type="SUPFAM" id="SSF51735">
    <property type="entry name" value="NAD(P)-binding Rossmann-fold domains"/>
    <property type="match status" value="1"/>
</dbReference>
<dbReference type="PANTHER" id="PTHR43833">
    <property type="entry name" value="POTASSIUM CHANNEL PROTEIN 2-RELATED-RELATED"/>
    <property type="match status" value="1"/>
</dbReference>
<evidence type="ECO:0000259" key="1">
    <source>
        <dbReference type="PROSITE" id="PS51201"/>
    </source>
</evidence>
<comment type="caution">
    <text evidence="3">The sequence shown here is derived from an EMBL/GenBank/DDBJ whole genome shotgun (WGS) entry which is preliminary data.</text>
</comment>
<dbReference type="InterPro" id="IPR003148">
    <property type="entry name" value="RCK_N"/>
</dbReference>
<dbReference type="Pfam" id="PF02254">
    <property type="entry name" value="TrkA_N"/>
    <property type="match status" value="1"/>
</dbReference>
<dbReference type="InterPro" id="IPR006037">
    <property type="entry name" value="RCK_C"/>
</dbReference>
<dbReference type="PROSITE" id="PS51202">
    <property type="entry name" value="RCK_C"/>
    <property type="match status" value="1"/>
</dbReference>
<feature type="domain" description="RCK N-terminal" evidence="1">
    <location>
        <begin position="1"/>
        <end position="118"/>
    </location>
</feature>
<evidence type="ECO:0000313" key="4">
    <source>
        <dbReference type="Proteomes" id="UP000823900"/>
    </source>
</evidence>
<dbReference type="Gene3D" id="3.40.50.720">
    <property type="entry name" value="NAD(P)-binding Rossmann-like Domain"/>
    <property type="match status" value="1"/>
</dbReference>
<dbReference type="Gene3D" id="3.30.70.1450">
    <property type="entry name" value="Regulator of K+ conductance, C-terminal domain"/>
    <property type="match status" value="1"/>
</dbReference>
<dbReference type="Pfam" id="PF02080">
    <property type="entry name" value="TrkA_C"/>
    <property type="match status" value="1"/>
</dbReference>
<organism evidence="3 4">
    <name type="scientific">Candidatus Lachnoclostridium stercoravium</name>
    <dbReference type="NCBI Taxonomy" id="2838633"/>
    <lineage>
        <taxon>Bacteria</taxon>
        <taxon>Bacillati</taxon>
        <taxon>Bacillota</taxon>
        <taxon>Clostridia</taxon>
        <taxon>Lachnospirales</taxon>
        <taxon>Lachnospiraceae</taxon>
    </lineage>
</organism>
<evidence type="ECO:0000313" key="3">
    <source>
        <dbReference type="EMBL" id="HJA69980.1"/>
    </source>
</evidence>
<dbReference type="InterPro" id="IPR036291">
    <property type="entry name" value="NAD(P)-bd_dom_sf"/>
</dbReference>
<sequence>MKSVLIIGMGRFGRHLCMNMSRLGHQIMIVDDHEENLEEMLPYVVSAKIGDCTKPEVLKSLGIANFDLCFVCIGTNFQSSLEVTSQIKEMGGKYVISKATRDIQAKFLLRNGADEVIYPERDEAEKLAMRFSANHVYDYIELSEDYSIYEIAPPQGWLGKSLKELDIRNKYHINILGVKRGEKVEMISASEYKIKKDDHLMILGRKEDTEKILKQL</sequence>
<feature type="domain" description="RCK C-terminal" evidence="2">
    <location>
        <begin position="134"/>
        <end position="216"/>
    </location>
</feature>
<dbReference type="Proteomes" id="UP000823900">
    <property type="component" value="Unassembled WGS sequence"/>
</dbReference>
<gene>
    <name evidence="3" type="ORF">IAA07_00180</name>
</gene>
<dbReference type="GO" id="GO:0006813">
    <property type="term" value="P:potassium ion transport"/>
    <property type="evidence" value="ECO:0007669"/>
    <property type="project" value="InterPro"/>
</dbReference>
<dbReference type="PANTHER" id="PTHR43833:SF7">
    <property type="entry name" value="KTR SYSTEM POTASSIUM UPTAKE PROTEIN C"/>
    <property type="match status" value="1"/>
</dbReference>